<dbReference type="GO" id="GO:0000724">
    <property type="term" value="P:double-strand break repair via homologous recombination"/>
    <property type="evidence" value="ECO:0007669"/>
    <property type="project" value="InterPro"/>
</dbReference>
<evidence type="ECO:0000256" key="9">
    <source>
        <dbReference type="ARBA" id="ARBA00022833"/>
    </source>
</evidence>
<evidence type="ECO:0000256" key="1">
    <source>
        <dbReference type="ARBA" id="ARBA00004123"/>
    </source>
</evidence>
<evidence type="ECO:0000256" key="5">
    <source>
        <dbReference type="ARBA" id="ARBA00022679"/>
    </source>
</evidence>
<dbReference type="InterPro" id="IPR026846">
    <property type="entry name" value="Nse2(Mms21)"/>
</dbReference>
<dbReference type="InterPro" id="IPR013083">
    <property type="entry name" value="Znf_RING/FYVE/PHD"/>
</dbReference>
<dbReference type="Gene3D" id="3.30.40.10">
    <property type="entry name" value="Zinc/RING finger domain, C3HC4 (zinc finger)"/>
    <property type="match status" value="1"/>
</dbReference>
<dbReference type="GO" id="GO:0008270">
    <property type="term" value="F:zinc ion binding"/>
    <property type="evidence" value="ECO:0007669"/>
    <property type="project" value="UniProtKB-KW"/>
</dbReference>
<dbReference type="CDD" id="cd16651">
    <property type="entry name" value="SPL-RING_NSE2"/>
    <property type="match status" value="1"/>
</dbReference>
<proteinExistence type="inferred from homology"/>
<evidence type="ECO:0000256" key="2">
    <source>
        <dbReference type="ARBA" id="ARBA00004718"/>
    </source>
</evidence>
<keyword evidence="9" id="KW-0862">Zinc</keyword>
<dbReference type="PROSITE" id="PS51044">
    <property type="entry name" value="ZF_SP_RING"/>
    <property type="match status" value="1"/>
</dbReference>
<keyword evidence="8" id="KW-0833">Ubl conjugation pathway</keyword>
<name>A0A1I7UUA9_9PELO</name>
<evidence type="ECO:0000256" key="3">
    <source>
        <dbReference type="ARBA" id="ARBA00008212"/>
    </source>
</evidence>
<organism evidence="16 17">
    <name type="scientific">Caenorhabditis tropicalis</name>
    <dbReference type="NCBI Taxonomy" id="1561998"/>
    <lineage>
        <taxon>Eukaryota</taxon>
        <taxon>Metazoa</taxon>
        <taxon>Ecdysozoa</taxon>
        <taxon>Nematoda</taxon>
        <taxon>Chromadorea</taxon>
        <taxon>Rhabditida</taxon>
        <taxon>Rhabditina</taxon>
        <taxon>Rhabditomorpha</taxon>
        <taxon>Rhabditoidea</taxon>
        <taxon>Rhabditidae</taxon>
        <taxon>Peloderinae</taxon>
        <taxon>Caenorhabditis</taxon>
    </lineage>
</organism>
<dbReference type="WBParaSite" id="Csp11.Scaffold630.g19420.t1">
    <property type="protein sequence ID" value="Csp11.Scaffold630.g19420.t1"/>
    <property type="gene ID" value="Csp11.Scaffold630.g19420"/>
</dbReference>
<evidence type="ECO:0000259" key="15">
    <source>
        <dbReference type="PROSITE" id="PS51044"/>
    </source>
</evidence>
<evidence type="ECO:0000256" key="10">
    <source>
        <dbReference type="ARBA" id="ARBA00023242"/>
    </source>
</evidence>
<evidence type="ECO:0000256" key="14">
    <source>
        <dbReference type="SAM" id="Coils"/>
    </source>
</evidence>
<evidence type="ECO:0000256" key="6">
    <source>
        <dbReference type="ARBA" id="ARBA00022723"/>
    </source>
</evidence>
<protein>
    <recommendedName>
        <fullName evidence="4">E3 SUMO-protein ligase NSE2</fullName>
    </recommendedName>
    <alternativeName>
        <fullName evidence="11">E3 SUMO-protein transferase NSE2</fullName>
    </alternativeName>
    <alternativeName>
        <fullName evidence="12">Non-structural maintenance of chromosomes element 2 homolog</fullName>
    </alternativeName>
</protein>
<keyword evidence="16" id="KW-1185">Reference proteome</keyword>
<dbReference type="Pfam" id="PF11789">
    <property type="entry name" value="zf-Nse"/>
    <property type="match status" value="1"/>
</dbReference>
<dbReference type="GO" id="GO:0016925">
    <property type="term" value="P:protein sumoylation"/>
    <property type="evidence" value="ECO:0007669"/>
    <property type="project" value="UniProtKB-UniPathway"/>
</dbReference>
<dbReference type="AlphaFoldDB" id="A0A1I7UUA9"/>
<comment type="similarity">
    <text evidence="3">Belongs to the NSE2 family.</text>
</comment>
<reference evidence="17" key="1">
    <citation type="submission" date="2016-11" db="UniProtKB">
        <authorList>
            <consortium name="WormBaseParasite"/>
        </authorList>
    </citation>
    <scope>IDENTIFICATION</scope>
</reference>
<evidence type="ECO:0000313" key="16">
    <source>
        <dbReference type="Proteomes" id="UP000095282"/>
    </source>
</evidence>
<keyword evidence="14" id="KW-0175">Coiled coil</keyword>
<dbReference type="SUPFAM" id="SSF57850">
    <property type="entry name" value="RING/U-box"/>
    <property type="match status" value="1"/>
</dbReference>
<evidence type="ECO:0000256" key="4">
    <source>
        <dbReference type="ARBA" id="ARBA00020923"/>
    </source>
</evidence>
<keyword evidence="7 13" id="KW-0863">Zinc-finger</keyword>
<keyword evidence="5" id="KW-0808">Transferase</keyword>
<dbReference type="UniPathway" id="UPA00886"/>
<feature type="coiled-coil region" evidence="14">
    <location>
        <begin position="68"/>
        <end position="95"/>
    </location>
</feature>
<comment type="subcellular location">
    <subcellularLocation>
        <location evidence="1">Nucleus</location>
    </subcellularLocation>
</comment>
<evidence type="ECO:0000256" key="11">
    <source>
        <dbReference type="ARBA" id="ARBA00031731"/>
    </source>
</evidence>
<evidence type="ECO:0000313" key="17">
    <source>
        <dbReference type="WBParaSite" id="Csp11.Scaffold630.g19420.t1"/>
    </source>
</evidence>
<keyword evidence="6" id="KW-0479">Metal-binding</keyword>
<sequence length="167" mass="18934">MELGEIFSKLVQEVEELDAEAVKLEGTFTSLVETYKQPDLEIPNEAAYKKAYNKAAKGHKKDGAHPYYKEARKIIAELTNNLEEADDTADLQVEQVQHSRKDPISKKDIVNPVINTACGHVYDRDSIIQFAGTKRSIKCVMQGCSQNITIKNLSDYPEFWTNIKQQE</sequence>
<evidence type="ECO:0000256" key="7">
    <source>
        <dbReference type="ARBA" id="ARBA00022771"/>
    </source>
</evidence>
<accession>A0A1I7UUA9</accession>
<dbReference type="STRING" id="1561998.A0A1I7UUA9"/>
<dbReference type="eggNOG" id="KOG2979">
    <property type="taxonomic scope" value="Eukaryota"/>
</dbReference>
<comment type="pathway">
    <text evidence="2">Protein modification; protein sumoylation.</text>
</comment>
<feature type="domain" description="SP-RING-type" evidence="15">
    <location>
        <begin position="87"/>
        <end position="167"/>
    </location>
</feature>
<keyword evidence="10" id="KW-0539">Nucleus</keyword>
<evidence type="ECO:0000256" key="13">
    <source>
        <dbReference type="PROSITE-ProRule" id="PRU00452"/>
    </source>
</evidence>
<evidence type="ECO:0000256" key="12">
    <source>
        <dbReference type="ARBA" id="ARBA00032533"/>
    </source>
</evidence>
<dbReference type="GO" id="GO:0005634">
    <property type="term" value="C:nucleus"/>
    <property type="evidence" value="ECO:0007669"/>
    <property type="project" value="UniProtKB-SubCell"/>
</dbReference>
<dbReference type="PANTHER" id="PTHR21330">
    <property type="entry name" value="E3 SUMO-PROTEIN LIGASE NSE2"/>
    <property type="match status" value="1"/>
</dbReference>
<dbReference type="Proteomes" id="UP000095282">
    <property type="component" value="Unplaced"/>
</dbReference>
<evidence type="ECO:0000256" key="8">
    <source>
        <dbReference type="ARBA" id="ARBA00022786"/>
    </source>
</evidence>
<dbReference type="GO" id="GO:0030915">
    <property type="term" value="C:Smc5-Smc6 complex"/>
    <property type="evidence" value="ECO:0007669"/>
    <property type="project" value="InterPro"/>
</dbReference>
<dbReference type="GO" id="GO:0061665">
    <property type="term" value="F:SUMO ligase activity"/>
    <property type="evidence" value="ECO:0007669"/>
    <property type="project" value="TreeGrafter"/>
</dbReference>
<dbReference type="InterPro" id="IPR004181">
    <property type="entry name" value="Znf_MIZ"/>
</dbReference>
<dbReference type="PANTHER" id="PTHR21330:SF1">
    <property type="entry name" value="E3 SUMO-PROTEIN LIGASE NSE2"/>
    <property type="match status" value="1"/>
</dbReference>